<dbReference type="Gene3D" id="1.10.287.130">
    <property type="match status" value="1"/>
</dbReference>
<evidence type="ECO:0000256" key="5">
    <source>
        <dbReference type="ARBA" id="ARBA00022777"/>
    </source>
</evidence>
<dbReference type="InterPro" id="IPR036097">
    <property type="entry name" value="HisK_dim/P_sf"/>
</dbReference>
<dbReference type="PRINTS" id="PR00344">
    <property type="entry name" value="BCTRLSENSOR"/>
</dbReference>
<feature type="domain" description="Histidine kinase" evidence="7">
    <location>
        <begin position="238"/>
        <end position="475"/>
    </location>
</feature>
<feature type="transmembrane region" description="Helical" evidence="6">
    <location>
        <begin position="173"/>
        <end position="194"/>
    </location>
</feature>
<keyword evidence="4" id="KW-0808">Transferase</keyword>
<dbReference type="PANTHER" id="PTHR42878:SF15">
    <property type="entry name" value="BACTERIOPHYTOCHROME"/>
    <property type="match status" value="1"/>
</dbReference>
<evidence type="ECO:0000313" key="9">
    <source>
        <dbReference type="Proteomes" id="UP000245252"/>
    </source>
</evidence>
<dbReference type="CDD" id="cd00082">
    <property type="entry name" value="HisKA"/>
    <property type="match status" value="1"/>
</dbReference>
<dbReference type="InterPro" id="IPR007891">
    <property type="entry name" value="CHASE3"/>
</dbReference>
<dbReference type="SUPFAM" id="SSF47384">
    <property type="entry name" value="Homodimeric domain of signal transducing histidine kinase"/>
    <property type="match status" value="1"/>
</dbReference>
<dbReference type="Pfam" id="PF05227">
    <property type="entry name" value="CHASE3"/>
    <property type="match status" value="1"/>
</dbReference>
<dbReference type="Pfam" id="PF02518">
    <property type="entry name" value="HATPase_c"/>
    <property type="match status" value="1"/>
</dbReference>
<organism evidence="8 9">
    <name type="scientific">Metarhizobium album</name>
    <dbReference type="NCBI Taxonomy" id="2182425"/>
    <lineage>
        <taxon>Bacteria</taxon>
        <taxon>Pseudomonadati</taxon>
        <taxon>Pseudomonadota</taxon>
        <taxon>Alphaproteobacteria</taxon>
        <taxon>Hyphomicrobiales</taxon>
        <taxon>Rhizobiaceae</taxon>
        <taxon>Metarhizobium</taxon>
    </lineage>
</organism>
<sequence length="484" mass="53341">MLAVGIVILLVIVASSLWLVHQNAKYSDQTAELRRVRSATIDLFSTIQSAESGQRGFLLTEEPSYLDPYAEAISQLPARRATLSKNIVGKPEYETHLAELDALIDGKVKEMEGTITSARAGDRTAALDMVATDAGKNSMYAIRRILEGFLAQTDERLRVIVVDQLSAANSLQWVTLGGAIAILLVVGGSVAIILQHVRDLSRAHAELAILNAGLETRVEERTLDLMRANDEIQRFAYIVTHDLRAPLVNIMGFLSEFENGLKDLRSHMLAAPEKQTDESERLARLAVEEELPEAMGFIRSSTRKMDSLINAILKISRDGRRKLMPETLDLKATINATAASIYHQISASGGELEISVDVPQITTDRFSLDQILGNLLDNAVKYQKPGRPLKLAITAHAESRNRIRIDVADNGRGIAERDQERIFELFRRAGDQDQPGEGIGLAYVRSLIRNLGGDIIVRSELDSGSTFILTLPSDLTKIVRSMEP</sequence>
<dbReference type="GO" id="GO:0007234">
    <property type="term" value="P:osmosensory signaling via phosphorelay pathway"/>
    <property type="evidence" value="ECO:0007669"/>
    <property type="project" value="TreeGrafter"/>
</dbReference>
<dbReference type="PROSITE" id="PS50109">
    <property type="entry name" value="HIS_KIN"/>
    <property type="match status" value="1"/>
</dbReference>
<dbReference type="InterPro" id="IPR003594">
    <property type="entry name" value="HATPase_dom"/>
</dbReference>
<dbReference type="InterPro" id="IPR050351">
    <property type="entry name" value="BphY/WalK/GraS-like"/>
</dbReference>
<keyword evidence="6" id="KW-0812">Transmembrane</keyword>
<dbReference type="InterPro" id="IPR003661">
    <property type="entry name" value="HisK_dim/P_dom"/>
</dbReference>
<dbReference type="InterPro" id="IPR004358">
    <property type="entry name" value="Sig_transdc_His_kin-like_C"/>
</dbReference>
<dbReference type="PANTHER" id="PTHR42878">
    <property type="entry name" value="TWO-COMPONENT HISTIDINE KINASE"/>
    <property type="match status" value="1"/>
</dbReference>
<keyword evidence="9" id="KW-1185">Reference proteome</keyword>
<dbReference type="GO" id="GO:0000155">
    <property type="term" value="F:phosphorelay sensor kinase activity"/>
    <property type="evidence" value="ECO:0007669"/>
    <property type="project" value="InterPro"/>
</dbReference>
<name>A0A2U2DPS8_9HYPH</name>
<evidence type="ECO:0000256" key="6">
    <source>
        <dbReference type="SAM" id="Phobius"/>
    </source>
</evidence>
<keyword evidence="6" id="KW-1133">Transmembrane helix</keyword>
<accession>A0A2U2DPS8</accession>
<keyword evidence="5 8" id="KW-0418">Kinase</keyword>
<evidence type="ECO:0000313" key="8">
    <source>
        <dbReference type="EMBL" id="PWE55282.1"/>
    </source>
</evidence>
<dbReference type="SUPFAM" id="SSF55874">
    <property type="entry name" value="ATPase domain of HSP90 chaperone/DNA topoisomerase II/histidine kinase"/>
    <property type="match status" value="1"/>
</dbReference>
<reference evidence="8 9" key="1">
    <citation type="submission" date="2018-05" db="EMBL/GenBank/DDBJ databases">
        <title>The draft genome of strain NS-104.</title>
        <authorList>
            <person name="Hang P."/>
            <person name="Jiang J."/>
        </authorList>
    </citation>
    <scope>NUCLEOTIDE SEQUENCE [LARGE SCALE GENOMIC DNA]</scope>
    <source>
        <strain evidence="8 9">NS-104</strain>
    </source>
</reference>
<evidence type="ECO:0000256" key="2">
    <source>
        <dbReference type="ARBA" id="ARBA00012438"/>
    </source>
</evidence>
<dbReference type="Proteomes" id="UP000245252">
    <property type="component" value="Unassembled WGS sequence"/>
</dbReference>
<dbReference type="AlphaFoldDB" id="A0A2U2DPS8"/>
<evidence type="ECO:0000259" key="7">
    <source>
        <dbReference type="PROSITE" id="PS50109"/>
    </source>
</evidence>
<comment type="caution">
    <text evidence="8">The sequence shown here is derived from an EMBL/GenBank/DDBJ whole genome shotgun (WGS) entry which is preliminary data.</text>
</comment>
<gene>
    <name evidence="8" type="ORF">DEM27_17615</name>
</gene>
<protein>
    <recommendedName>
        <fullName evidence="2">histidine kinase</fullName>
        <ecNumber evidence="2">2.7.13.3</ecNumber>
    </recommendedName>
</protein>
<dbReference type="InterPro" id="IPR005467">
    <property type="entry name" value="His_kinase_dom"/>
</dbReference>
<dbReference type="GO" id="GO:0030295">
    <property type="term" value="F:protein kinase activator activity"/>
    <property type="evidence" value="ECO:0007669"/>
    <property type="project" value="TreeGrafter"/>
</dbReference>
<evidence type="ECO:0000256" key="4">
    <source>
        <dbReference type="ARBA" id="ARBA00022679"/>
    </source>
</evidence>
<dbReference type="EC" id="2.7.13.3" evidence="2"/>
<proteinExistence type="predicted"/>
<dbReference type="InterPro" id="IPR036890">
    <property type="entry name" value="HATPase_C_sf"/>
</dbReference>
<keyword evidence="3" id="KW-0597">Phosphoprotein</keyword>
<comment type="catalytic activity">
    <reaction evidence="1">
        <text>ATP + protein L-histidine = ADP + protein N-phospho-L-histidine.</text>
        <dbReference type="EC" id="2.7.13.3"/>
    </reaction>
</comment>
<keyword evidence="6" id="KW-0472">Membrane</keyword>
<dbReference type="SMART" id="SM00387">
    <property type="entry name" value="HATPase_c"/>
    <property type="match status" value="1"/>
</dbReference>
<dbReference type="CDD" id="cd00075">
    <property type="entry name" value="HATPase"/>
    <property type="match status" value="1"/>
</dbReference>
<evidence type="ECO:0000256" key="1">
    <source>
        <dbReference type="ARBA" id="ARBA00000085"/>
    </source>
</evidence>
<dbReference type="Gene3D" id="3.30.565.10">
    <property type="entry name" value="Histidine kinase-like ATPase, C-terminal domain"/>
    <property type="match status" value="1"/>
</dbReference>
<dbReference type="GO" id="GO:0000156">
    <property type="term" value="F:phosphorelay response regulator activity"/>
    <property type="evidence" value="ECO:0007669"/>
    <property type="project" value="TreeGrafter"/>
</dbReference>
<dbReference type="EMBL" id="QFBC01000007">
    <property type="protein sequence ID" value="PWE55282.1"/>
    <property type="molecule type" value="Genomic_DNA"/>
</dbReference>
<evidence type="ECO:0000256" key="3">
    <source>
        <dbReference type="ARBA" id="ARBA00022553"/>
    </source>
</evidence>
<dbReference type="OrthoDB" id="9808408at2"/>
<dbReference type="CDD" id="cd19410">
    <property type="entry name" value="HK9-like_sensor"/>
    <property type="match status" value="1"/>
</dbReference>